<feature type="compositionally biased region" description="Acidic residues" evidence="1">
    <location>
        <begin position="1"/>
        <end position="21"/>
    </location>
</feature>
<dbReference type="PROSITE" id="PS50011">
    <property type="entry name" value="PROTEIN_KINASE_DOM"/>
    <property type="match status" value="1"/>
</dbReference>
<evidence type="ECO:0000256" key="1">
    <source>
        <dbReference type="SAM" id="MobiDB-lite"/>
    </source>
</evidence>
<reference evidence="3 4" key="1">
    <citation type="journal article" date="2020" name="ISME J.">
        <title>Uncovering the hidden diversity of litter-decomposition mechanisms in mushroom-forming fungi.</title>
        <authorList>
            <person name="Floudas D."/>
            <person name="Bentzer J."/>
            <person name="Ahren D."/>
            <person name="Johansson T."/>
            <person name="Persson P."/>
            <person name="Tunlid A."/>
        </authorList>
    </citation>
    <scope>NUCLEOTIDE SEQUENCE [LARGE SCALE GENOMIC DNA]</scope>
    <source>
        <strain evidence="3 4">CBS 291.85</strain>
    </source>
</reference>
<dbReference type="Proteomes" id="UP000559256">
    <property type="component" value="Unassembled WGS sequence"/>
</dbReference>
<dbReference type="InterPro" id="IPR011009">
    <property type="entry name" value="Kinase-like_dom_sf"/>
</dbReference>
<feature type="region of interest" description="Disordered" evidence="1">
    <location>
        <begin position="181"/>
        <end position="209"/>
    </location>
</feature>
<feature type="domain" description="Protein kinase" evidence="2">
    <location>
        <begin position="300"/>
        <end position="501"/>
    </location>
</feature>
<dbReference type="SUPFAM" id="SSF56112">
    <property type="entry name" value="Protein kinase-like (PK-like)"/>
    <property type="match status" value="1"/>
</dbReference>
<evidence type="ECO:0000313" key="3">
    <source>
        <dbReference type="EMBL" id="KAF5344023.1"/>
    </source>
</evidence>
<keyword evidence="4" id="KW-1185">Reference proteome</keyword>
<dbReference type="EMBL" id="JAACJM010000130">
    <property type="protein sequence ID" value="KAF5344023.1"/>
    <property type="molecule type" value="Genomic_DNA"/>
</dbReference>
<proteinExistence type="predicted"/>
<evidence type="ECO:0000259" key="2">
    <source>
        <dbReference type="PROSITE" id="PS50011"/>
    </source>
</evidence>
<dbReference type="GO" id="GO:0004672">
    <property type="term" value="F:protein kinase activity"/>
    <property type="evidence" value="ECO:0007669"/>
    <property type="project" value="InterPro"/>
</dbReference>
<protein>
    <recommendedName>
        <fullName evidence="2">Protein kinase domain-containing protein</fullName>
    </recommendedName>
</protein>
<name>A0A8H5FPK9_9AGAR</name>
<accession>A0A8H5FPK9</accession>
<feature type="region of interest" description="Disordered" evidence="1">
    <location>
        <begin position="1"/>
        <end position="51"/>
    </location>
</feature>
<gene>
    <name evidence="3" type="ORF">D9758_012891</name>
</gene>
<sequence>MSSDEDYEDFYSDYDDYDDGAEDYHDYLPEDEGEGYASPDLDLGEDAASDASDGKYWRRLRGRNLSEYEDPGTFHATHEDVEEYEAEALSAWIDYEGYEGRYGFHEGVVEEDYDCERNFEAPSTWAEPGNYDERLGFYEDAEEDEDEEGYYEEHRHAVYEDQSVNYEGRHGFYQDEDEEGYYEEPHQASYEEQSVPASPEYYDDDTDSDGDWSPQIAPAFQTRYNEISSPLLSHSPRTGEYVPPASRQSYYFPYGQTPQTETATRYGVSIRSISARSESGRWLHWQRTDHSTGEVEVETAQVGETLGQGTYGQGNPSSLPIPICLFRSSVYDLENHRRPLVAKRFFKRFSRATSTEIRNLADVGQLRGVAQDVDGAPIAIIYKQPGDKLRNLQRKHDSDIAGLTQREYKRFLEKTSEAVAREVVEEAKRTGLRHTDAHPGNVLLEYDFHYNPRGTRVTDMKVDAALIDWGLADVVSRHEDWDRMYRRELRNARKNFGLQGS</sequence>
<evidence type="ECO:0000313" key="4">
    <source>
        <dbReference type="Proteomes" id="UP000559256"/>
    </source>
</evidence>
<dbReference type="AlphaFoldDB" id="A0A8H5FPK9"/>
<organism evidence="3 4">
    <name type="scientific">Tetrapyrgos nigripes</name>
    <dbReference type="NCBI Taxonomy" id="182062"/>
    <lineage>
        <taxon>Eukaryota</taxon>
        <taxon>Fungi</taxon>
        <taxon>Dikarya</taxon>
        <taxon>Basidiomycota</taxon>
        <taxon>Agaricomycotina</taxon>
        <taxon>Agaricomycetes</taxon>
        <taxon>Agaricomycetidae</taxon>
        <taxon>Agaricales</taxon>
        <taxon>Marasmiineae</taxon>
        <taxon>Marasmiaceae</taxon>
        <taxon>Tetrapyrgos</taxon>
    </lineage>
</organism>
<dbReference type="GO" id="GO:0005524">
    <property type="term" value="F:ATP binding"/>
    <property type="evidence" value="ECO:0007669"/>
    <property type="project" value="InterPro"/>
</dbReference>
<dbReference type="InterPro" id="IPR000719">
    <property type="entry name" value="Prot_kinase_dom"/>
</dbReference>
<comment type="caution">
    <text evidence="3">The sequence shown here is derived from an EMBL/GenBank/DDBJ whole genome shotgun (WGS) entry which is preliminary data.</text>
</comment>